<feature type="domain" description="WSC" evidence="4">
    <location>
        <begin position="1"/>
        <end position="72"/>
    </location>
</feature>
<evidence type="ECO:0000256" key="3">
    <source>
        <dbReference type="SAM" id="MobiDB-lite"/>
    </source>
</evidence>
<keyword evidence="6" id="KW-1185">Reference proteome</keyword>
<dbReference type="InterPro" id="IPR003305">
    <property type="entry name" value="CenC_carb-bd"/>
</dbReference>
<organism evidence="5 6">
    <name type="scientific">Cercophora scortea</name>
    <dbReference type="NCBI Taxonomy" id="314031"/>
    <lineage>
        <taxon>Eukaryota</taxon>
        <taxon>Fungi</taxon>
        <taxon>Dikarya</taxon>
        <taxon>Ascomycota</taxon>
        <taxon>Pezizomycotina</taxon>
        <taxon>Sordariomycetes</taxon>
        <taxon>Sordariomycetidae</taxon>
        <taxon>Sordariales</taxon>
        <taxon>Lasiosphaeriaceae</taxon>
        <taxon>Cercophora</taxon>
    </lineage>
</organism>
<gene>
    <name evidence="5" type="ORF">B0T19DRAFT_358765</name>
</gene>
<dbReference type="GO" id="GO:0016798">
    <property type="term" value="F:hydrolase activity, acting on glycosyl bonds"/>
    <property type="evidence" value="ECO:0007669"/>
    <property type="project" value="InterPro"/>
</dbReference>
<keyword evidence="1" id="KW-0677">Repeat</keyword>
<dbReference type="PROSITE" id="PS51212">
    <property type="entry name" value="WSC"/>
    <property type="match status" value="4"/>
</dbReference>
<evidence type="ECO:0000259" key="4">
    <source>
        <dbReference type="PROSITE" id="PS51212"/>
    </source>
</evidence>
<dbReference type="Gene3D" id="2.60.120.260">
    <property type="entry name" value="Galactose-binding domain-like"/>
    <property type="match status" value="1"/>
</dbReference>
<protein>
    <submittedName>
        <fullName evidence="5">WSC domain-containing protein</fullName>
    </submittedName>
</protein>
<dbReference type="InterPro" id="IPR002889">
    <property type="entry name" value="WSC_carb-bd"/>
</dbReference>
<dbReference type="Proteomes" id="UP001286456">
    <property type="component" value="Unassembled WGS sequence"/>
</dbReference>
<dbReference type="SUPFAM" id="SSF49785">
    <property type="entry name" value="Galactose-binding domain-like"/>
    <property type="match status" value="1"/>
</dbReference>
<dbReference type="AlphaFoldDB" id="A0AAE0IDM8"/>
<dbReference type="Pfam" id="PF01822">
    <property type="entry name" value="WSC"/>
    <property type="match status" value="4"/>
</dbReference>
<evidence type="ECO:0000256" key="1">
    <source>
        <dbReference type="ARBA" id="ARBA00022737"/>
    </source>
</evidence>
<reference evidence="5" key="1">
    <citation type="journal article" date="2023" name="Mol. Phylogenet. Evol.">
        <title>Genome-scale phylogeny and comparative genomics of the fungal order Sordariales.</title>
        <authorList>
            <person name="Hensen N."/>
            <person name="Bonometti L."/>
            <person name="Westerberg I."/>
            <person name="Brannstrom I.O."/>
            <person name="Guillou S."/>
            <person name="Cros-Aarteil S."/>
            <person name="Calhoun S."/>
            <person name="Haridas S."/>
            <person name="Kuo A."/>
            <person name="Mondo S."/>
            <person name="Pangilinan J."/>
            <person name="Riley R."/>
            <person name="LaButti K."/>
            <person name="Andreopoulos B."/>
            <person name="Lipzen A."/>
            <person name="Chen C."/>
            <person name="Yan M."/>
            <person name="Daum C."/>
            <person name="Ng V."/>
            <person name="Clum A."/>
            <person name="Steindorff A."/>
            <person name="Ohm R.A."/>
            <person name="Martin F."/>
            <person name="Silar P."/>
            <person name="Natvig D.O."/>
            <person name="Lalanne C."/>
            <person name="Gautier V."/>
            <person name="Ament-Velasquez S.L."/>
            <person name="Kruys A."/>
            <person name="Hutchinson M.I."/>
            <person name="Powell A.J."/>
            <person name="Barry K."/>
            <person name="Miller A.N."/>
            <person name="Grigoriev I.V."/>
            <person name="Debuchy R."/>
            <person name="Gladieux P."/>
            <person name="Hiltunen Thoren M."/>
            <person name="Johannesson H."/>
        </authorList>
    </citation>
    <scope>NUCLEOTIDE SEQUENCE</scope>
    <source>
        <strain evidence="5">SMH4131-1</strain>
    </source>
</reference>
<evidence type="ECO:0000313" key="6">
    <source>
        <dbReference type="Proteomes" id="UP001286456"/>
    </source>
</evidence>
<evidence type="ECO:0000256" key="2">
    <source>
        <dbReference type="ARBA" id="ARBA00022801"/>
    </source>
</evidence>
<feature type="region of interest" description="Disordered" evidence="3">
    <location>
        <begin position="73"/>
        <end position="97"/>
    </location>
</feature>
<dbReference type="InterPro" id="IPR008979">
    <property type="entry name" value="Galactose-bd-like_sf"/>
</dbReference>
<dbReference type="InterPro" id="IPR051589">
    <property type="entry name" value="Sialate-O-sulfotransferase"/>
</dbReference>
<dbReference type="PANTHER" id="PTHR45964">
    <property type="entry name" value="WSCD FAMILY MEMBER CG9164"/>
    <property type="match status" value="1"/>
</dbReference>
<feature type="domain" description="WSC" evidence="4">
    <location>
        <begin position="303"/>
        <end position="392"/>
    </location>
</feature>
<evidence type="ECO:0000313" key="5">
    <source>
        <dbReference type="EMBL" id="KAK3323184.1"/>
    </source>
</evidence>
<comment type="caution">
    <text evidence="5">The sequence shown here is derived from an EMBL/GenBank/DDBJ whole genome shotgun (WGS) entry which is preliminary data.</text>
</comment>
<accession>A0AAE0IDM8</accession>
<dbReference type="Pfam" id="PF02018">
    <property type="entry name" value="CBM_4_9"/>
    <property type="match status" value="1"/>
</dbReference>
<dbReference type="EMBL" id="JAUEPO010000004">
    <property type="protein sequence ID" value="KAK3323184.1"/>
    <property type="molecule type" value="Genomic_DNA"/>
</dbReference>
<reference evidence="5" key="2">
    <citation type="submission" date="2023-06" db="EMBL/GenBank/DDBJ databases">
        <authorList>
            <consortium name="Lawrence Berkeley National Laboratory"/>
            <person name="Haridas S."/>
            <person name="Hensen N."/>
            <person name="Bonometti L."/>
            <person name="Westerberg I."/>
            <person name="Brannstrom I.O."/>
            <person name="Guillou S."/>
            <person name="Cros-Aarteil S."/>
            <person name="Calhoun S."/>
            <person name="Kuo A."/>
            <person name="Mondo S."/>
            <person name="Pangilinan J."/>
            <person name="Riley R."/>
            <person name="Labutti K."/>
            <person name="Andreopoulos B."/>
            <person name="Lipzen A."/>
            <person name="Chen C."/>
            <person name="Yanf M."/>
            <person name="Daum C."/>
            <person name="Ng V."/>
            <person name="Clum A."/>
            <person name="Steindorff A."/>
            <person name="Ohm R."/>
            <person name="Martin F."/>
            <person name="Silar P."/>
            <person name="Natvig D."/>
            <person name="Lalanne C."/>
            <person name="Gautier V."/>
            <person name="Ament-Velasquez S.L."/>
            <person name="Kruys A."/>
            <person name="Hutchinson M.I."/>
            <person name="Powell A.J."/>
            <person name="Barry K."/>
            <person name="Miller A.N."/>
            <person name="Grigoriev I.V."/>
            <person name="Debuchy R."/>
            <person name="Gladieux P."/>
            <person name="Thoren M.H."/>
            <person name="Johannesson H."/>
        </authorList>
    </citation>
    <scope>NUCLEOTIDE SEQUENCE</scope>
    <source>
        <strain evidence="5">SMH4131-1</strain>
    </source>
</reference>
<dbReference type="SMART" id="SM00321">
    <property type="entry name" value="WSC"/>
    <property type="match status" value="4"/>
</dbReference>
<feature type="compositionally biased region" description="Acidic residues" evidence="3">
    <location>
        <begin position="83"/>
        <end position="97"/>
    </location>
</feature>
<feature type="domain" description="WSC" evidence="4">
    <location>
        <begin position="198"/>
        <end position="288"/>
    </location>
</feature>
<proteinExistence type="predicted"/>
<name>A0AAE0IDM8_9PEZI</name>
<feature type="domain" description="WSC" evidence="4">
    <location>
        <begin position="101"/>
        <end position="189"/>
    </location>
</feature>
<dbReference type="PANTHER" id="PTHR45964:SF5">
    <property type="entry name" value="WSCD FAMILY MEMBER CG9164"/>
    <property type="match status" value="1"/>
</dbReference>
<keyword evidence="2" id="KW-0378">Hydrolase</keyword>
<sequence length="732" mass="77117">MKGDDGLTVASCLAFCSEYPLFGVEYGRECYCGTTRLASSQLVSDQDCSFSCAGDNAETCGAGNRIEIYTNDAFGTPSTPAGDESDEDCDEEGDDDDDDEAFTYSGCFQDTAERILPKRIIATNDMTPAKCAANCDGYGYFGLQYSSECYCGNAKPKVSLPEAECNMACSGDKTIYCGSGMKLSVYTLPKPAAIPPTNTEYKGCYADHDTRVLPGKTVLSDGMTPDVCAIACAGYNYFGVEYGKECYCGAQLSTASEKVSEEECTMSCGGDDLQICGDKSRLNVYRYTDAVDPTIVEPAVVGDFAYKSCWTDNVADRSLKAASYASDDMSLENCAAFCSGYKYFGVEFATECYCGNEVIGQEAAEVDCSMECKGNSNQWCGSGVRLNLYESTVAAPVVSSSAVVSAVVSSAAVVSSSAAPASSVASSSVSSFVTSTISASSTPVSVAASTSSAAPTETTVVTCPTRPVWLGTPTECWSALPSACNALNTDATLTIAVYGGNAILSCRNAFAPGLDLLPAIAACFPTSYPTQWGAALPPAKPIYDCLMSSTPLCDFSSACVTSTYPIGAAPTSTGTTAVGTNVIQNGGWESGTDGWTLKDNFSNGIGIVKVSNVRSKSGANSLRITDIERNSASWDLLQTIHTEPGATYRASLWWYQTNPAVSCGFGFTWNYAYPKILEGAAYSKAANQWVYISSTFVATKTTAVLDVSFNCNAIYGVSQDISIDDLEIVKIA</sequence>